<comment type="similarity">
    <text evidence="6">Belongs to the leprecan family.</text>
</comment>
<evidence type="ECO:0000256" key="4">
    <source>
        <dbReference type="ARBA" id="ARBA00004536"/>
    </source>
</evidence>
<dbReference type="Pfam" id="PF00514">
    <property type="entry name" value="Arm"/>
    <property type="match status" value="3"/>
</dbReference>
<evidence type="ECO:0000256" key="11">
    <source>
        <dbReference type="ARBA" id="ARBA00022824"/>
    </source>
</evidence>
<evidence type="ECO:0000256" key="9">
    <source>
        <dbReference type="ARBA" id="ARBA00022729"/>
    </source>
</evidence>
<keyword evidence="8" id="KW-0963">Cytoplasm</keyword>
<evidence type="ECO:0000256" key="15">
    <source>
        <dbReference type="ARBA" id="ARBA00072458"/>
    </source>
</evidence>
<dbReference type="GO" id="GO:0007155">
    <property type="term" value="P:cell adhesion"/>
    <property type="evidence" value="ECO:0007669"/>
    <property type="project" value="InterPro"/>
</dbReference>
<evidence type="ECO:0000256" key="16">
    <source>
        <dbReference type="ARBA" id="ARBA00076444"/>
    </source>
</evidence>
<evidence type="ECO:0000256" key="6">
    <source>
        <dbReference type="ARBA" id="ARBA00006487"/>
    </source>
</evidence>
<evidence type="ECO:0000256" key="18">
    <source>
        <dbReference type="ARBA" id="ARBA00082188"/>
    </source>
</evidence>
<protein>
    <recommendedName>
        <fullName evidence="15">Endoplasmic reticulum protein SC65</fullName>
    </recommendedName>
    <alternativeName>
        <fullName evidence="16">Leprecan-like protein 4</fullName>
    </alternativeName>
    <alternativeName>
        <fullName evidence="18">Prolyl 3-hydroxylase family member 4</fullName>
    </alternativeName>
    <alternativeName>
        <fullName evidence="7">Protein unc-45 homolog B</fullName>
    </alternativeName>
    <alternativeName>
        <fullName evidence="17">Synaptonemal complex protein SC65</fullName>
    </alternativeName>
</protein>
<keyword evidence="9 20" id="KW-0732">Signal</keyword>
<dbReference type="FunFam" id="1.25.40.10:FF:000119">
    <property type="entry name" value="synaptonemal complex protein SC65"/>
    <property type="match status" value="1"/>
</dbReference>
<organism evidence="22 23">
    <name type="scientific">Lynx pardinus</name>
    <name type="common">Iberian lynx</name>
    <name type="synonym">Felis pardina</name>
    <dbReference type="NCBI Taxonomy" id="191816"/>
    <lineage>
        <taxon>Eukaryota</taxon>
        <taxon>Metazoa</taxon>
        <taxon>Chordata</taxon>
        <taxon>Craniata</taxon>
        <taxon>Vertebrata</taxon>
        <taxon>Euteleostomi</taxon>
        <taxon>Mammalia</taxon>
        <taxon>Eutheria</taxon>
        <taxon>Laurasiatheria</taxon>
        <taxon>Carnivora</taxon>
        <taxon>Feliformia</taxon>
        <taxon>Felidae</taxon>
        <taxon>Felinae</taxon>
        <taxon>Lynx</taxon>
    </lineage>
</organism>
<evidence type="ECO:0000256" key="10">
    <source>
        <dbReference type="ARBA" id="ARBA00022737"/>
    </source>
</evidence>
<evidence type="ECO:0000256" key="3">
    <source>
        <dbReference type="ARBA" id="ARBA00004240"/>
    </source>
</evidence>
<name>A0A485N493_LYNPA</name>
<dbReference type="GO" id="GO:0030018">
    <property type="term" value="C:Z disc"/>
    <property type="evidence" value="ECO:0007669"/>
    <property type="project" value="UniProtKB-SubCell"/>
</dbReference>
<accession>A0A485N493</accession>
<feature type="repeat" description="ARM" evidence="19">
    <location>
        <begin position="561"/>
        <end position="599"/>
    </location>
</feature>
<feature type="repeat" description="ARM" evidence="19">
    <location>
        <begin position="1003"/>
        <end position="1045"/>
    </location>
</feature>
<evidence type="ECO:0000256" key="20">
    <source>
        <dbReference type="SAM" id="SignalP"/>
    </source>
</evidence>
<comment type="subunit">
    <text evidence="14">Interacts with PLOD1, P3H3 and PPIB. Identified in a complex with PLOD1 and P3H3.</text>
</comment>
<feature type="repeat" description="ARM" evidence="19">
    <location>
        <begin position="810"/>
        <end position="852"/>
    </location>
</feature>
<feature type="repeat" description="ARM" evidence="19">
    <location>
        <begin position="852"/>
        <end position="894"/>
    </location>
</feature>
<dbReference type="CDD" id="cd21725">
    <property type="entry name" value="CTNNAbd_CTNNG"/>
    <property type="match status" value="1"/>
</dbReference>
<dbReference type="InterPro" id="IPR013284">
    <property type="entry name" value="Beta-catenin"/>
</dbReference>
<dbReference type="InterPro" id="IPR011990">
    <property type="entry name" value="TPR-like_helical_dom_sf"/>
</dbReference>
<feature type="domain" description="Leprecan-like alpha-helical" evidence="21">
    <location>
        <begin position="35"/>
        <end position="89"/>
    </location>
</feature>
<dbReference type="PROSITE" id="PS50176">
    <property type="entry name" value="ARM_REPEAT"/>
    <property type="match status" value="9"/>
</dbReference>
<dbReference type="SMART" id="SM00185">
    <property type="entry name" value="ARM"/>
    <property type="match status" value="12"/>
</dbReference>
<dbReference type="GO" id="GO:0045296">
    <property type="term" value="F:cadherin binding"/>
    <property type="evidence" value="ECO:0007669"/>
    <property type="project" value="InterPro"/>
</dbReference>
<dbReference type="PANTHER" id="PTHR45976">
    <property type="entry name" value="ARMADILLO SEGMENT POLARITY PROTEIN"/>
    <property type="match status" value="1"/>
</dbReference>
<feature type="repeat" description="ARM" evidence="19">
    <location>
        <begin position="687"/>
        <end position="729"/>
    </location>
</feature>
<reference evidence="22 23" key="1">
    <citation type="submission" date="2019-01" db="EMBL/GenBank/DDBJ databases">
        <authorList>
            <person name="Alioto T."/>
            <person name="Alioto T."/>
        </authorList>
    </citation>
    <scope>NUCLEOTIDE SEQUENCE [LARGE SCALE GENOMIC DNA]</scope>
</reference>
<evidence type="ECO:0000256" key="12">
    <source>
        <dbReference type="ARBA" id="ARBA00023180"/>
    </source>
</evidence>
<keyword evidence="11" id="KW-0256">Endoplasmic reticulum</keyword>
<dbReference type="InterPro" id="IPR016024">
    <property type="entry name" value="ARM-type_fold"/>
</dbReference>
<evidence type="ECO:0000256" key="5">
    <source>
        <dbReference type="ARBA" id="ARBA00005462"/>
    </source>
</evidence>
<dbReference type="SUPFAM" id="SSF48371">
    <property type="entry name" value="ARM repeat"/>
    <property type="match status" value="1"/>
</dbReference>
<evidence type="ECO:0000256" key="14">
    <source>
        <dbReference type="ARBA" id="ARBA00061846"/>
    </source>
</evidence>
<comment type="subcellular location">
    <subcellularLocation>
        <location evidence="4">Cell junction</location>
        <location evidence="4">Adherens junction</location>
    </subcellularLocation>
    <subcellularLocation>
        <location evidence="1">Cytoplasm</location>
        <location evidence="1">Myofibril</location>
        <location evidence="1">Sarcomere</location>
        <location evidence="1">A band</location>
    </subcellularLocation>
    <subcellularLocation>
        <location evidence="2">Cytoplasm</location>
        <location evidence="2">Myofibril</location>
        <location evidence="2">Sarcomere</location>
        <location evidence="2">Z line</location>
    </subcellularLocation>
    <subcellularLocation>
        <location evidence="3">Endoplasmic reticulum</location>
    </subcellularLocation>
</comment>
<evidence type="ECO:0000259" key="21">
    <source>
        <dbReference type="Pfam" id="PF23557"/>
    </source>
</evidence>
<feature type="chain" id="PRO_5019730282" description="Endoplasmic reticulum protein SC65" evidence="20">
    <location>
        <begin position="19"/>
        <end position="1164"/>
    </location>
</feature>
<evidence type="ECO:0000256" key="2">
    <source>
        <dbReference type="ARBA" id="ARBA00004216"/>
    </source>
</evidence>
<dbReference type="GO" id="GO:0031672">
    <property type="term" value="C:A band"/>
    <property type="evidence" value="ECO:0007669"/>
    <property type="project" value="UniProtKB-SubCell"/>
</dbReference>
<feature type="repeat" description="ARM" evidence="19">
    <location>
        <begin position="899"/>
        <end position="942"/>
    </location>
</feature>
<evidence type="ECO:0000313" key="22">
    <source>
        <dbReference type="EMBL" id="VFV24962.1"/>
    </source>
</evidence>
<keyword evidence="23" id="KW-1185">Reference proteome</keyword>
<feature type="repeat" description="ARM" evidence="19">
    <location>
        <begin position="645"/>
        <end position="687"/>
    </location>
</feature>
<dbReference type="Gene3D" id="1.25.10.10">
    <property type="entry name" value="Leucine-rich Repeat Variant"/>
    <property type="match status" value="1"/>
</dbReference>
<evidence type="ECO:0000256" key="19">
    <source>
        <dbReference type="PROSITE-ProRule" id="PRU00259"/>
    </source>
</evidence>
<dbReference type="InterPro" id="IPR000225">
    <property type="entry name" value="Armadillo"/>
</dbReference>
<feature type="signal peptide" evidence="20">
    <location>
        <begin position="1"/>
        <end position="18"/>
    </location>
</feature>
<evidence type="ECO:0000256" key="7">
    <source>
        <dbReference type="ARBA" id="ARBA00020768"/>
    </source>
</evidence>
<dbReference type="InterPro" id="IPR011989">
    <property type="entry name" value="ARM-like"/>
</dbReference>
<dbReference type="Pfam" id="PF23557">
    <property type="entry name" value="TPR_leprecan"/>
    <property type="match status" value="2"/>
</dbReference>
<evidence type="ECO:0000256" key="13">
    <source>
        <dbReference type="ARBA" id="ARBA00057860"/>
    </source>
</evidence>
<dbReference type="GO" id="GO:0005912">
    <property type="term" value="C:adherens junction"/>
    <property type="evidence" value="ECO:0007669"/>
    <property type="project" value="UniProtKB-SubCell"/>
</dbReference>
<keyword evidence="12" id="KW-0325">Glycoprotein</keyword>
<proteinExistence type="inferred from homology"/>
<gene>
    <name evidence="22" type="ORF">LYPA_23C007587</name>
</gene>
<dbReference type="AlphaFoldDB" id="A0A485N493"/>
<comment type="similarity">
    <text evidence="5">Belongs to the beta-catenin family.</text>
</comment>
<sequence length="1164" mass="129330">MGRAAWGLLWLLLGSAAGQYEKYSFRGFPPEDLMPLAAAYGHALEQYEGESWRESARYLEAALRLHRLLRDSEAFCHANCSGPAPPAASFPGPEPGAPRPWRPLPRLVFWAQLGRVVRSRHLIPSGLRSLALPTLSVPVPQANRLEKAAAAAYTFLQRNPKHELTAKYLSYYRGLLDAAEEPFTDLEAQPYEAVFLRAVKLYNSGDFRSSTEDMERALAEYLAVFARCLAGCEGAHEQVDFKDFYPAIADLFAESLQCKVDCEANLTPNVGGYFVEKFVATMYHYLQFAYYKLNDVRQAARSAASYMLFDPDDSVMQQNLVYYRFHRARWGLEEEDFQPREEAMLYHNQTAELRELLEFAHMYLQPDDEMELEETVPPVEPKDPPSDAEFEGEGDYEEGIYADWWQEPDAKGDEAEAAATMEVMNLIEQPIKVTEWQQTYTYDSGIHSGANTCVPSVSSKGIMEEDEACGRQYTLKKTTTYTQVPQSQGDLEYQMSTTARAKRVREAMCPGVTGEDSSLLLATQVEGQATNLQRLAEPSQLLKSAIVHLINYQDDAELATRALPELTKLLNDEDPVVVTKAAMIVNQLSKKEASRRALMGSPQLVAAVVRTMQNTSDLDTARCTTSILHNLSHHREGLLAIFKSGGIPALVRMLSSPVESVLFYAITTLHNLLLYQEGAKMAVRLADGLQKMVPLLNKNNPKFLAITTDCLQLLAYGNQESKLIILANGGPQALVQIMRNYSYEKLLWTTSRVLKVLSVCPSNKPAIVEAGGMQALGKHLTSNSPRLVQNCLWTLRNLSDVATKQEGLESVLKILVNQLSVDDVNVLTCATGTLSNLTCNNSKNKTLVTQNSGVEALIHAILRAGDKDDITEPAVCALRHLTSRHPEAEMAQNSVRLNYGIPAIVKLLNQPNQWPLVKATIGLIRNLALCPANHAPLQEAAVIPRLVQLLVKAHQDAQRHVAAGTQQPYTDGVRMEEIVEGCAGALHILARDPMNRMEIFRLNTIPLFVQLLYSSVENIQRVAAGVLCELAQDKEAADAIDAEGASSPLMELLHSRNEGTATYAAAVLFRISEDKNPDYRKRVSVELTNSLFKHDPAAWEAAQSMIPINEPYADDMDATYRPMYSSDVPLDPLDMHMDMDGDYPIDTYSDGLRPPYPAADHMLA</sequence>
<evidence type="ECO:0000256" key="8">
    <source>
        <dbReference type="ARBA" id="ARBA00022490"/>
    </source>
</evidence>
<evidence type="ECO:0000256" key="17">
    <source>
        <dbReference type="ARBA" id="ARBA00078679"/>
    </source>
</evidence>
<dbReference type="Gene3D" id="1.25.40.10">
    <property type="entry name" value="Tetratricopeptide repeat domain"/>
    <property type="match status" value="1"/>
</dbReference>
<dbReference type="FunFam" id="1.25.10.10:FF:000015">
    <property type="entry name" value="Catenin beta-1"/>
    <property type="match status" value="1"/>
</dbReference>
<feature type="domain" description="Leprecan-like alpha-helical" evidence="21">
    <location>
        <begin position="141"/>
        <end position="327"/>
    </location>
</feature>
<evidence type="ECO:0000313" key="23">
    <source>
        <dbReference type="Proteomes" id="UP000386466"/>
    </source>
</evidence>
<dbReference type="PRINTS" id="PR01869">
    <property type="entry name" value="BCATNINFAMLY"/>
</dbReference>
<comment type="function">
    <text evidence="13">Part of a complex composed of PLOD1, P3H3 and P3H4 that catalyzes hydroxylation of lysine residues in collagen alpha chains and is required for normal assembly and cross-linking of collagen fibrils. Required for normal bone density and normal skin stability via its role in hydroxylation of lysine residues in collagen alpha chains and in collagen fibril assembly.</text>
</comment>
<keyword evidence="10" id="KW-0677">Repeat</keyword>
<feature type="repeat" description="ARM" evidence="19">
    <location>
        <begin position="729"/>
        <end position="772"/>
    </location>
</feature>
<dbReference type="GO" id="GO:0005783">
    <property type="term" value="C:endoplasmic reticulum"/>
    <property type="evidence" value="ECO:0007669"/>
    <property type="project" value="UniProtKB-SubCell"/>
</dbReference>
<dbReference type="EMBL" id="CAAGRJ010007019">
    <property type="protein sequence ID" value="VFV24962.1"/>
    <property type="molecule type" value="Genomic_DNA"/>
</dbReference>
<dbReference type="Proteomes" id="UP000386466">
    <property type="component" value="Unassembled WGS sequence"/>
</dbReference>
<feature type="repeat" description="ARM" evidence="19">
    <location>
        <begin position="603"/>
        <end position="646"/>
    </location>
</feature>
<dbReference type="GO" id="GO:0016020">
    <property type="term" value="C:membrane"/>
    <property type="evidence" value="ECO:0007669"/>
    <property type="project" value="UniProtKB-ARBA"/>
</dbReference>
<evidence type="ECO:0000256" key="1">
    <source>
        <dbReference type="ARBA" id="ARBA00004161"/>
    </source>
</evidence>
<dbReference type="InterPro" id="IPR056585">
    <property type="entry name" value="Leprecan_dom"/>
</dbReference>